<evidence type="ECO:0000313" key="3">
    <source>
        <dbReference type="Proteomes" id="UP001501508"/>
    </source>
</evidence>
<keyword evidence="1" id="KW-0472">Membrane</keyword>
<gene>
    <name evidence="2" type="ORF">GCM10023091_01340</name>
</gene>
<feature type="transmembrane region" description="Helical" evidence="1">
    <location>
        <begin position="21"/>
        <end position="39"/>
    </location>
</feature>
<name>A0ABP8LKR3_9BACT</name>
<accession>A0ABP8LKR3</accession>
<proteinExistence type="predicted"/>
<feature type="transmembrane region" description="Helical" evidence="1">
    <location>
        <begin position="352"/>
        <end position="371"/>
    </location>
</feature>
<feature type="transmembrane region" description="Helical" evidence="1">
    <location>
        <begin position="275"/>
        <end position="293"/>
    </location>
</feature>
<feature type="transmembrane region" description="Helical" evidence="1">
    <location>
        <begin position="227"/>
        <end position="245"/>
    </location>
</feature>
<sequence>MSAMTQLYYRFSGNVEAALDTPYWLIKVVLVSAGLTLFLSCPPYTLVVNHLNGHFLDAWTFIDIQSHSLLHPHGIDLDVRRENMVFRWTLPVLYWLTGRHLLVMLGLQFLIGLGFLYLAGRMAYKITEDKLSATFFTVAIAHIFVGVWQFADIHGYGDGVAYFFLLLAMLSRNYAVIAISLLVVCFTDERAVISVGFALFWWLMDSACRKNEFGLPEMIRQLATPRYLIAFLVLGAYFISRYYVINTYFSDHHYSTIGHLMYFEPSHKNGLGGSFWRSFEGLWILALAAMAILWTTDRRILFGMAFICFLVMLGSELLVHDMDRTLSYGFPMFFVSLLVVKQASSTKHLRIFLFLIMIICVSHPQLFYMGYNKILWLEPLPLKLFHLFYEGA</sequence>
<feature type="transmembrane region" description="Helical" evidence="1">
    <location>
        <begin position="325"/>
        <end position="340"/>
    </location>
</feature>
<feature type="transmembrane region" description="Helical" evidence="1">
    <location>
        <begin position="92"/>
        <end position="119"/>
    </location>
</feature>
<organism evidence="2 3">
    <name type="scientific">Ravibacter arvi</name>
    <dbReference type="NCBI Taxonomy" id="2051041"/>
    <lineage>
        <taxon>Bacteria</taxon>
        <taxon>Pseudomonadati</taxon>
        <taxon>Bacteroidota</taxon>
        <taxon>Cytophagia</taxon>
        <taxon>Cytophagales</taxon>
        <taxon>Spirosomataceae</taxon>
        <taxon>Ravibacter</taxon>
    </lineage>
</organism>
<dbReference type="EMBL" id="BAABEY010000001">
    <property type="protein sequence ID" value="GAA4431136.1"/>
    <property type="molecule type" value="Genomic_DNA"/>
</dbReference>
<keyword evidence="3" id="KW-1185">Reference proteome</keyword>
<feature type="transmembrane region" description="Helical" evidence="1">
    <location>
        <begin position="300"/>
        <end position="319"/>
    </location>
</feature>
<comment type="caution">
    <text evidence="2">The sequence shown here is derived from an EMBL/GenBank/DDBJ whole genome shotgun (WGS) entry which is preliminary data.</text>
</comment>
<protein>
    <submittedName>
        <fullName evidence="2">Uncharacterized protein</fullName>
    </submittedName>
</protein>
<evidence type="ECO:0000313" key="2">
    <source>
        <dbReference type="EMBL" id="GAA4431136.1"/>
    </source>
</evidence>
<reference evidence="3" key="1">
    <citation type="journal article" date="2019" name="Int. J. Syst. Evol. Microbiol.">
        <title>The Global Catalogue of Microorganisms (GCM) 10K type strain sequencing project: providing services to taxonomists for standard genome sequencing and annotation.</title>
        <authorList>
            <consortium name="The Broad Institute Genomics Platform"/>
            <consortium name="The Broad Institute Genome Sequencing Center for Infectious Disease"/>
            <person name="Wu L."/>
            <person name="Ma J."/>
        </authorList>
    </citation>
    <scope>NUCLEOTIDE SEQUENCE [LARGE SCALE GENOMIC DNA]</scope>
    <source>
        <strain evidence="3">JCM 31920</strain>
    </source>
</reference>
<keyword evidence="1" id="KW-0812">Transmembrane</keyword>
<keyword evidence="1" id="KW-1133">Transmembrane helix</keyword>
<feature type="transmembrane region" description="Helical" evidence="1">
    <location>
        <begin position="163"/>
        <end position="186"/>
    </location>
</feature>
<dbReference type="Proteomes" id="UP001501508">
    <property type="component" value="Unassembled WGS sequence"/>
</dbReference>
<feature type="transmembrane region" description="Helical" evidence="1">
    <location>
        <begin position="131"/>
        <end position="151"/>
    </location>
</feature>
<evidence type="ECO:0000256" key="1">
    <source>
        <dbReference type="SAM" id="Phobius"/>
    </source>
</evidence>